<protein>
    <submittedName>
        <fullName evidence="5">Aminoadipate-semialdehyde dehydrogenase, putative</fullName>
    </submittedName>
</protein>
<dbReference type="InterPro" id="IPR009081">
    <property type="entry name" value="PP-bd_ACP"/>
</dbReference>
<dbReference type="Pfam" id="PF00668">
    <property type="entry name" value="Condensation"/>
    <property type="match status" value="2"/>
</dbReference>
<dbReference type="InterPro" id="IPR023213">
    <property type="entry name" value="CAT-like_dom_sf"/>
</dbReference>
<gene>
    <name evidence="5" type="ORF">MAC_09498</name>
</gene>
<dbReference type="SUPFAM" id="SSF56801">
    <property type="entry name" value="Acetyl-CoA synthetase-like"/>
    <property type="match status" value="1"/>
</dbReference>
<dbReference type="PROSITE" id="PS00455">
    <property type="entry name" value="AMP_BINDING"/>
    <property type="match status" value="1"/>
</dbReference>
<dbReference type="Gene3D" id="3.40.50.12780">
    <property type="entry name" value="N-terminal domain of ligase-like"/>
    <property type="match status" value="1"/>
</dbReference>
<dbReference type="NCBIfam" id="TIGR01733">
    <property type="entry name" value="AA-adenyl-dom"/>
    <property type="match status" value="1"/>
</dbReference>
<dbReference type="SUPFAM" id="SSF47336">
    <property type="entry name" value="ACP-like"/>
    <property type="match status" value="1"/>
</dbReference>
<dbReference type="EMBL" id="GL698624">
    <property type="protein sequence ID" value="EFY84463.1"/>
    <property type="molecule type" value="Genomic_DNA"/>
</dbReference>
<dbReference type="SUPFAM" id="SSF52777">
    <property type="entry name" value="CoA-dependent acyltransferases"/>
    <property type="match status" value="4"/>
</dbReference>
<proteinExistence type="predicted"/>
<dbReference type="KEGG" id="maw:19253809"/>
<dbReference type="Proteomes" id="UP000002499">
    <property type="component" value="Unassembled WGS sequence"/>
</dbReference>
<dbReference type="InterPro" id="IPR042099">
    <property type="entry name" value="ANL_N_sf"/>
</dbReference>
<dbReference type="Gene3D" id="3.30.300.30">
    <property type="match status" value="1"/>
</dbReference>
<dbReference type="PROSITE" id="PS50075">
    <property type="entry name" value="CARRIER"/>
    <property type="match status" value="1"/>
</dbReference>
<dbReference type="Pfam" id="PF00501">
    <property type="entry name" value="AMP-binding"/>
    <property type="match status" value="1"/>
</dbReference>
<dbReference type="InterPro" id="IPR036736">
    <property type="entry name" value="ACP-like_sf"/>
</dbReference>
<dbReference type="OMA" id="DCTSWPR"/>
<keyword evidence="3" id="KW-0436">Ligase</keyword>
<dbReference type="CDD" id="cd05918">
    <property type="entry name" value="A_NRPS_SidN3_like"/>
    <property type="match status" value="1"/>
</dbReference>
<evidence type="ECO:0000313" key="5">
    <source>
        <dbReference type="EMBL" id="EFY84463.1"/>
    </source>
</evidence>
<dbReference type="GO" id="GO:0016874">
    <property type="term" value="F:ligase activity"/>
    <property type="evidence" value="ECO:0007669"/>
    <property type="project" value="UniProtKB-KW"/>
</dbReference>
<dbReference type="Gene3D" id="3.30.559.30">
    <property type="entry name" value="Nonribosomal peptide synthetase, condensation domain"/>
    <property type="match status" value="2"/>
</dbReference>
<dbReference type="InterPro" id="IPR020845">
    <property type="entry name" value="AMP-binding_CS"/>
</dbReference>
<dbReference type="Gene3D" id="3.30.559.10">
    <property type="entry name" value="Chloramphenicol acetyltransferase-like domain"/>
    <property type="match status" value="2"/>
</dbReference>
<dbReference type="eggNOG" id="KOG1178">
    <property type="taxonomic scope" value="Eukaryota"/>
</dbReference>
<dbReference type="Pfam" id="PF00550">
    <property type="entry name" value="PP-binding"/>
    <property type="match status" value="1"/>
</dbReference>
<dbReference type="Gene3D" id="1.10.1200.10">
    <property type="entry name" value="ACP-like"/>
    <property type="match status" value="1"/>
</dbReference>
<dbReference type="GO" id="GO:0043041">
    <property type="term" value="P:amino acid activation for nonribosomal peptide biosynthetic process"/>
    <property type="evidence" value="ECO:0007669"/>
    <property type="project" value="TreeGrafter"/>
</dbReference>
<dbReference type="STRING" id="655827.E9EI00"/>
<dbReference type="GeneID" id="19253809"/>
<evidence type="ECO:0000256" key="3">
    <source>
        <dbReference type="ARBA" id="ARBA00022598"/>
    </source>
</evidence>
<dbReference type="InterPro" id="IPR010071">
    <property type="entry name" value="AA_adenyl_dom"/>
</dbReference>
<keyword evidence="6" id="KW-1185">Reference proteome</keyword>
<evidence type="ECO:0000259" key="4">
    <source>
        <dbReference type="PROSITE" id="PS50075"/>
    </source>
</evidence>
<accession>E9EI00</accession>
<dbReference type="GO" id="GO:0044550">
    <property type="term" value="P:secondary metabolite biosynthetic process"/>
    <property type="evidence" value="ECO:0007669"/>
    <property type="project" value="TreeGrafter"/>
</dbReference>
<keyword evidence="2" id="KW-0597">Phosphoprotein</keyword>
<evidence type="ECO:0000256" key="1">
    <source>
        <dbReference type="ARBA" id="ARBA00022450"/>
    </source>
</evidence>
<organism evidence="6">
    <name type="scientific">Metarhizium acridum (strain CQMa 102)</name>
    <dbReference type="NCBI Taxonomy" id="655827"/>
    <lineage>
        <taxon>Eukaryota</taxon>
        <taxon>Fungi</taxon>
        <taxon>Dikarya</taxon>
        <taxon>Ascomycota</taxon>
        <taxon>Pezizomycotina</taxon>
        <taxon>Sordariomycetes</taxon>
        <taxon>Hypocreomycetidae</taxon>
        <taxon>Hypocreales</taxon>
        <taxon>Clavicipitaceae</taxon>
        <taxon>Metarhizium</taxon>
    </lineage>
</organism>
<evidence type="ECO:0000313" key="6">
    <source>
        <dbReference type="Proteomes" id="UP000002499"/>
    </source>
</evidence>
<evidence type="ECO:0000256" key="2">
    <source>
        <dbReference type="ARBA" id="ARBA00022553"/>
    </source>
</evidence>
<dbReference type="GO" id="GO:0031177">
    <property type="term" value="F:phosphopantetheine binding"/>
    <property type="evidence" value="ECO:0007669"/>
    <property type="project" value="TreeGrafter"/>
</dbReference>
<dbReference type="GO" id="GO:0005737">
    <property type="term" value="C:cytoplasm"/>
    <property type="evidence" value="ECO:0007669"/>
    <property type="project" value="TreeGrafter"/>
</dbReference>
<feature type="domain" description="Carrier" evidence="4">
    <location>
        <begin position="988"/>
        <end position="1064"/>
    </location>
</feature>
<dbReference type="InParanoid" id="E9EI00"/>
<dbReference type="InterPro" id="IPR045851">
    <property type="entry name" value="AMP-bd_C_sf"/>
</dbReference>
<dbReference type="PANTHER" id="PTHR45527">
    <property type="entry name" value="NONRIBOSOMAL PEPTIDE SYNTHETASE"/>
    <property type="match status" value="1"/>
</dbReference>
<dbReference type="InterPro" id="IPR000873">
    <property type="entry name" value="AMP-dep_synth/lig_dom"/>
</dbReference>
<keyword evidence="1" id="KW-0596">Phosphopantetheine</keyword>
<name>E9EI00_METAQ</name>
<sequence length="1616" mass="176086">MPDSRMPPPTVSMEAIDLESLAEACSLAPADIEDVYACTPLQINCMAESSIRTGASVYQFVLSIAPSVDLDQLCDALQRVVWMNSVLRTRIVDCPLGLVQVVTRQPHCTVRLSGHVSRHVKDEKAWLPNLGEPLFRSAIVNRRLVLTMHHAIMDATSHYLLLVDMMRVYHGHEPITRAPFKDFVYHCSSIDEASARSFWTCRFKGVPAVYPYVESSYTPLASQQLIRMMEISRINADVSPAHIPSFLEAAWSLVLGAYAGSKNVAYGLAVSGRAMASGGIETTMGPTVAVIPVQARLQPSMTVRDMLKERATALRQLQTHPALQYDASKIAQVSGAARIASGFQAMLNMFPPMPELETCGQGVTCDEAVDPAGAFSICLSCMFTNQGILMKARFDPSVLCQGQLRRFLYQFEHTLATLMRAEAQTKIESLSLLSPHHFSEISRWNSGLPAATNTCLHDAFTAQATRWPSNTAVEAVDGRLSYSDLAILSDRLAGELCRRGVTVNSAVALVFTKSMWAVVAMLAVLKAGGVCVPIDGAQPDARKKLLISSVKAGVILTSLSDFACPAGLVADVVVISPAFMADLAGPNDAIVDVQKTSPEDNAFILFTSGSTGAPKGVMLDHRCLVSALFSMSRRLNWRPGLRMLQFAAFVWDISIGEAFGALVTGGCLCMPSEEARLSGLAGFIQSQKVQCAWLTPTVLRTISPDEVDCLEMIISGGEPVSPTSFRTWGKTLRFVNAWGPCEASIASAAAELTPASPYPQTIGMPLNCAIWIINPDNKDELVPIGAVGELLVEGPGVARGYANDAIRTAAAFISPPRWAAHRASASSRFYRTGDLGRYNPDGSIDFLGRKDSQVKIRGQRFELGELEGVLSGHGQVRHIFTEPKIYKGRTELVAVVSLYDPQLPTGSVLQELYPPHDRLAADHLRNLRAFASSKLPHYMVPTVWMAVEQMPQTASAKLARTEISDWLKTKDLSCAKAALCPMAITLTPPVTTVEEEVQSIWASILEIPKDTIGRESCFVQLGGDSMLAMRAASQCQRKGIAIDTALLLQNQPLAVLTQALNSTPVRIDEVVPSSPERPCSVEFGPLEGRLLALGLKNHDINEHDIESIYPATDAQAMMLAVGYTARQTCFTLELTPALGVAKLQEACRAVLKHHPILRTVFFQKGPVIYQAALKKLHSDAVIVKPDGQVTPAACERGALLAHFCLVSGGQNCDILSLKIHHALYDAVNLSLIFQDLSAAYLGDSMSDGPHFHSWVSHVGSLDGTRPRQFWIEALRGSSISQLAPPRLMPIQNHLLRDYMQIRTPVDNLHTSSGTPSSVFKAIWAVVLSTALDVNDVVFGEVSSNRYLMMPGVEKVRGPCVNFLPVRARLGEEMTLAMLITQMHDHETASLPHHHLGYRSIVRDCTSWPRASRLGSMVVFQNHRSLDASVRVGHADGALSAVADAAESADLLMVVTPGLKDLLLELHFDKETIPTDQINWIYRSTTALLQAIPSSLEQTLGHLGHRVREAVGSYVMPPAPITDLPTQPCDKPSPSMEARDIVWNAWKELELLTVDQTESCSMFSGDADMVTILLLAEQYCSYGYNVTTEDVIRNPSRVTQAALIDITIRKRGACLTK</sequence>
<dbReference type="OrthoDB" id="4937939at2759"/>
<dbReference type="PANTHER" id="PTHR45527:SF12">
    <property type="entry name" value="NONRIBOSOMAL PEPTIDE SYNTHETASE IVOA"/>
    <property type="match status" value="1"/>
</dbReference>
<dbReference type="HOGENOM" id="CLU_000022_60_3_1"/>
<dbReference type="InterPro" id="IPR001242">
    <property type="entry name" value="Condensation_dom"/>
</dbReference>
<reference evidence="5 6" key="1">
    <citation type="journal article" date="2011" name="PLoS Genet.">
        <title>Genome sequencing and comparative transcriptomics of the model entomopathogenic fungi Metarhizium anisopliae and M. acridum.</title>
        <authorList>
            <person name="Gao Q."/>
            <person name="Jin K."/>
            <person name="Ying S.H."/>
            <person name="Zhang Y."/>
            <person name="Xiao G."/>
            <person name="Shang Y."/>
            <person name="Duan Z."/>
            <person name="Hu X."/>
            <person name="Xie X.Q."/>
            <person name="Zhou G."/>
            <person name="Peng G."/>
            <person name="Luo Z."/>
            <person name="Huang W."/>
            <person name="Wang B."/>
            <person name="Fang W."/>
            <person name="Wang S."/>
            <person name="Zhong Y."/>
            <person name="Ma L.J."/>
            <person name="St Leger R.J."/>
            <person name="Zhao G.P."/>
            <person name="Pei Y."/>
            <person name="Feng M.G."/>
            <person name="Xia Y."/>
            <person name="Wang C."/>
        </authorList>
    </citation>
    <scope>NUCLEOTIDE SEQUENCE [LARGE SCALE GENOMIC DNA]</scope>
    <source>
        <strain evidence="5 6">CQMa 102</strain>
    </source>
</reference>